<dbReference type="AlphaFoldDB" id="A0AAE0EGC5"/>
<reference evidence="2" key="1">
    <citation type="journal article" date="2023" name="Plant J.">
        <title>Genome sequences and population genomics provide insights into the demographic history, inbreeding, and mutation load of two 'living fossil' tree species of Dipteronia.</title>
        <authorList>
            <person name="Feng Y."/>
            <person name="Comes H.P."/>
            <person name="Chen J."/>
            <person name="Zhu S."/>
            <person name="Lu R."/>
            <person name="Zhang X."/>
            <person name="Li P."/>
            <person name="Qiu J."/>
            <person name="Olsen K.M."/>
            <person name="Qiu Y."/>
        </authorList>
    </citation>
    <scope>NUCLEOTIDE SEQUENCE</scope>
    <source>
        <strain evidence="2">NBL</strain>
    </source>
</reference>
<proteinExistence type="predicted"/>
<name>A0AAE0EGC5_9ROSI</name>
<comment type="caution">
    <text evidence="2">The sequence shown here is derived from an EMBL/GenBank/DDBJ whole genome shotgun (WGS) entry which is preliminary data.</text>
</comment>
<sequence length="397" mass="45849">MNHTLRKKNSWFNGAEENGDKPRIISGKEVRLACAKVENDFGKKRKNGKRKKNRNPIWKNKSIFFDLPYWQELCLRHNLDVMHIEKNICESLIGTLLNINGKTKDASLTKLEDDCIVSMDKEIDQSHQKDTSLIATNLNLMTKIMSLEEQKDEALKEVKEKDDLIKTQVDEFVETSHRFMCETNDIMKRFNEVERLIFEHKEIVSIIKVREQEYIEKINIAKQAIKHLVNGSINMKNIMDLAQPQGGSSILKGVEKLMIAPPPSRKANNKKIKKFPTNNLSKAKGERKDKALVVDKHDASKMHDRKNWMKKLDGYENLDKACVASNDKEISINDILMNQIVKNLHSRFNIKVKIDHDDFCIGIAFARLTLKNKQESREKIVELDAKVKSLEEIISLS</sequence>
<gene>
    <name evidence="2" type="ORF">Dsin_005277</name>
</gene>
<dbReference type="PANTHER" id="PTHR10775:SF185">
    <property type="entry name" value="OS08G0208400 PROTEIN"/>
    <property type="match status" value="1"/>
</dbReference>
<protein>
    <submittedName>
        <fullName evidence="2">Uncharacterized protein</fullName>
    </submittedName>
</protein>
<keyword evidence="1" id="KW-0175">Coiled coil</keyword>
<evidence type="ECO:0000256" key="1">
    <source>
        <dbReference type="SAM" id="Coils"/>
    </source>
</evidence>
<dbReference type="PANTHER" id="PTHR10775">
    <property type="entry name" value="OS08G0208400 PROTEIN"/>
    <property type="match status" value="1"/>
</dbReference>
<dbReference type="EMBL" id="JANJYJ010000002">
    <property type="protein sequence ID" value="KAK3225415.1"/>
    <property type="molecule type" value="Genomic_DNA"/>
</dbReference>
<organism evidence="2 3">
    <name type="scientific">Dipteronia sinensis</name>
    <dbReference type="NCBI Taxonomy" id="43782"/>
    <lineage>
        <taxon>Eukaryota</taxon>
        <taxon>Viridiplantae</taxon>
        <taxon>Streptophyta</taxon>
        <taxon>Embryophyta</taxon>
        <taxon>Tracheophyta</taxon>
        <taxon>Spermatophyta</taxon>
        <taxon>Magnoliopsida</taxon>
        <taxon>eudicotyledons</taxon>
        <taxon>Gunneridae</taxon>
        <taxon>Pentapetalae</taxon>
        <taxon>rosids</taxon>
        <taxon>malvids</taxon>
        <taxon>Sapindales</taxon>
        <taxon>Sapindaceae</taxon>
        <taxon>Hippocastanoideae</taxon>
        <taxon>Acereae</taxon>
        <taxon>Dipteronia</taxon>
    </lineage>
</organism>
<keyword evidence="3" id="KW-1185">Reference proteome</keyword>
<evidence type="ECO:0000313" key="2">
    <source>
        <dbReference type="EMBL" id="KAK3225415.1"/>
    </source>
</evidence>
<evidence type="ECO:0000313" key="3">
    <source>
        <dbReference type="Proteomes" id="UP001281410"/>
    </source>
</evidence>
<dbReference type="Proteomes" id="UP001281410">
    <property type="component" value="Unassembled WGS sequence"/>
</dbReference>
<accession>A0AAE0EGC5</accession>
<feature type="coiled-coil region" evidence="1">
    <location>
        <begin position="137"/>
        <end position="164"/>
    </location>
</feature>